<proteinExistence type="predicted"/>
<sequence length="125" mass="14902">MASTCDLIRMGQELGLNKRAKFTGFCGEREIKQKSEKDRRWKEKTGWRIENKNRNKRKEKKERDKGKIEKEKKEKEKDERKKEKEKGKKEERRRERRTKIELAEADIAKTAKPTDEPQSTATAPL</sequence>
<reference evidence="2 3" key="1">
    <citation type="journal article" date="2021" name="Elife">
        <title>Chloroplast acquisition without the gene transfer in kleptoplastic sea slugs, Plakobranchus ocellatus.</title>
        <authorList>
            <person name="Maeda T."/>
            <person name="Takahashi S."/>
            <person name="Yoshida T."/>
            <person name="Shimamura S."/>
            <person name="Takaki Y."/>
            <person name="Nagai Y."/>
            <person name="Toyoda A."/>
            <person name="Suzuki Y."/>
            <person name="Arimoto A."/>
            <person name="Ishii H."/>
            <person name="Satoh N."/>
            <person name="Nishiyama T."/>
            <person name="Hasebe M."/>
            <person name="Maruyama T."/>
            <person name="Minagawa J."/>
            <person name="Obokata J."/>
            <person name="Shigenobu S."/>
        </authorList>
    </citation>
    <scope>NUCLEOTIDE SEQUENCE [LARGE SCALE GENOMIC DNA]</scope>
</reference>
<evidence type="ECO:0000313" key="2">
    <source>
        <dbReference type="EMBL" id="GFN74702.1"/>
    </source>
</evidence>
<organism evidence="2 3">
    <name type="scientific">Plakobranchus ocellatus</name>
    <dbReference type="NCBI Taxonomy" id="259542"/>
    <lineage>
        <taxon>Eukaryota</taxon>
        <taxon>Metazoa</taxon>
        <taxon>Spiralia</taxon>
        <taxon>Lophotrochozoa</taxon>
        <taxon>Mollusca</taxon>
        <taxon>Gastropoda</taxon>
        <taxon>Heterobranchia</taxon>
        <taxon>Euthyneura</taxon>
        <taxon>Panpulmonata</taxon>
        <taxon>Sacoglossa</taxon>
        <taxon>Placobranchoidea</taxon>
        <taxon>Plakobranchidae</taxon>
        <taxon>Plakobranchus</taxon>
    </lineage>
</organism>
<dbReference type="AlphaFoldDB" id="A0AAV3XWG9"/>
<evidence type="ECO:0000313" key="3">
    <source>
        <dbReference type="Proteomes" id="UP000735302"/>
    </source>
</evidence>
<accession>A0AAV3XWG9</accession>
<feature type="compositionally biased region" description="Polar residues" evidence="1">
    <location>
        <begin position="116"/>
        <end position="125"/>
    </location>
</feature>
<evidence type="ECO:0000256" key="1">
    <source>
        <dbReference type="SAM" id="MobiDB-lite"/>
    </source>
</evidence>
<keyword evidence="3" id="KW-1185">Reference proteome</keyword>
<name>A0AAV3XWG9_9GAST</name>
<gene>
    <name evidence="2" type="ORF">PoB_000120800</name>
</gene>
<feature type="compositionally biased region" description="Basic and acidic residues" evidence="1">
    <location>
        <begin position="61"/>
        <end position="115"/>
    </location>
</feature>
<protein>
    <submittedName>
        <fullName evidence="2">Uncharacterized protein</fullName>
    </submittedName>
</protein>
<dbReference type="EMBL" id="BLXT01000154">
    <property type="protein sequence ID" value="GFN74702.1"/>
    <property type="molecule type" value="Genomic_DNA"/>
</dbReference>
<comment type="caution">
    <text evidence="2">The sequence shown here is derived from an EMBL/GenBank/DDBJ whole genome shotgun (WGS) entry which is preliminary data.</text>
</comment>
<dbReference type="Proteomes" id="UP000735302">
    <property type="component" value="Unassembled WGS sequence"/>
</dbReference>
<feature type="compositionally biased region" description="Basic and acidic residues" evidence="1">
    <location>
        <begin position="28"/>
        <end position="53"/>
    </location>
</feature>
<feature type="region of interest" description="Disordered" evidence="1">
    <location>
        <begin position="28"/>
        <end position="125"/>
    </location>
</feature>